<dbReference type="GO" id="GO:0006817">
    <property type="term" value="P:phosphate ion transport"/>
    <property type="evidence" value="ECO:0007669"/>
    <property type="project" value="UniProtKB-KW"/>
</dbReference>
<sequence>MDKLHLDQHISHQFNKELEDIRNKVLTMGGLVEQQVTNGLTALLEADNDLAAKVAERDYEINMLEVEIDEDCTQVLAKRQPAASDLRLVVTVIKVITDLERIGDEAEKLGRFSRDLTQMSEESPSYRKELRHLGELVKSMLQDSLDAFARMDVDAALAIAQRDEDVNREYGNLERLLGTHLVEDPRQVSKLFKITWCARALERIGDHSVNICEYVVYLVKGRDIRHTSFDKIRSEFLNK</sequence>
<dbReference type="FunFam" id="1.20.58.220:FF:000004">
    <property type="entry name" value="Phosphate-specific transport system accessory protein PhoU"/>
    <property type="match status" value="1"/>
</dbReference>
<evidence type="ECO:0000256" key="8">
    <source>
        <dbReference type="PIRNR" id="PIRNR003107"/>
    </source>
</evidence>
<accession>A0A2Z2NT49</accession>
<dbReference type="GO" id="GO:0030643">
    <property type="term" value="P:intracellular phosphate ion homeostasis"/>
    <property type="evidence" value="ECO:0007669"/>
    <property type="project" value="InterPro"/>
</dbReference>
<comment type="subunit">
    <text evidence="3 8">Homodimer.</text>
</comment>
<dbReference type="PANTHER" id="PTHR42930">
    <property type="entry name" value="PHOSPHATE-SPECIFIC TRANSPORT SYSTEM ACCESSORY PROTEIN PHOU"/>
    <property type="match status" value="1"/>
</dbReference>
<evidence type="ECO:0000256" key="2">
    <source>
        <dbReference type="ARBA" id="ARBA00008107"/>
    </source>
</evidence>
<dbReference type="InterPro" id="IPR038078">
    <property type="entry name" value="PhoU-like_sf"/>
</dbReference>
<evidence type="ECO:0000256" key="5">
    <source>
        <dbReference type="ARBA" id="ARBA00022490"/>
    </source>
</evidence>
<keyword evidence="5 8" id="KW-0963">Cytoplasm</keyword>
<dbReference type="PANTHER" id="PTHR42930:SF3">
    <property type="entry name" value="PHOSPHATE-SPECIFIC TRANSPORT SYSTEM ACCESSORY PROTEIN PHOU"/>
    <property type="match status" value="1"/>
</dbReference>
<evidence type="ECO:0000259" key="9">
    <source>
        <dbReference type="Pfam" id="PF01895"/>
    </source>
</evidence>
<dbReference type="Gene3D" id="1.20.58.220">
    <property type="entry name" value="Phosphate transport system protein phou homolog 2, domain 2"/>
    <property type="match status" value="2"/>
</dbReference>
<reference evidence="10 11" key="1">
    <citation type="submission" date="2016-12" db="EMBL/GenBank/DDBJ databases">
        <authorList>
            <person name="Song W.-J."/>
            <person name="Kurnit D.M."/>
        </authorList>
    </citation>
    <scope>NUCLEOTIDE SEQUENCE [LARGE SCALE GENOMIC DNA]</scope>
    <source>
        <strain evidence="10 11">IMCC3135</strain>
    </source>
</reference>
<dbReference type="Pfam" id="PF01895">
    <property type="entry name" value="PhoU"/>
    <property type="match status" value="2"/>
</dbReference>
<feature type="domain" description="PhoU" evidence="9">
    <location>
        <begin position="26"/>
        <end position="110"/>
    </location>
</feature>
<dbReference type="SUPFAM" id="SSF109755">
    <property type="entry name" value="PhoU-like"/>
    <property type="match status" value="1"/>
</dbReference>
<dbReference type="InterPro" id="IPR026022">
    <property type="entry name" value="PhoU_dom"/>
</dbReference>
<dbReference type="GO" id="GO:0005737">
    <property type="term" value="C:cytoplasm"/>
    <property type="evidence" value="ECO:0007669"/>
    <property type="project" value="UniProtKB-SubCell"/>
</dbReference>
<evidence type="ECO:0000256" key="3">
    <source>
        <dbReference type="ARBA" id="ARBA00011738"/>
    </source>
</evidence>
<dbReference type="RefSeq" id="WP_088919514.1">
    <property type="nucleotide sequence ID" value="NZ_CP018632.1"/>
</dbReference>
<gene>
    <name evidence="10" type="ORF">IMCC3135_22090</name>
</gene>
<dbReference type="InterPro" id="IPR028366">
    <property type="entry name" value="PhoU"/>
</dbReference>
<organism evidence="10 11">
    <name type="scientific">Granulosicoccus antarcticus IMCC3135</name>
    <dbReference type="NCBI Taxonomy" id="1192854"/>
    <lineage>
        <taxon>Bacteria</taxon>
        <taxon>Pseudomonadati</taxon>
        <taxon>Pseudomonadota</taxon>
        <taxon>Gammaproteobacteria</taxon>
        <taxon>Chromatiales</taxon>
        <taxon>Granulosicoccaceae</taxon>
        <taxon>Granulosicoccus</taxon>
    </lineage>
</organism>
<proteinExistence type="inferred from homology"/>
<comment type="subcellular location">
    <subcellularLocation>
        <location evidence="1 8">Cytoplasm</location>
    </subcellularLocation>
</comment>
<keyword evidence="6 8" id="KW-0592">Phosphate transport</keyword>
<dbReference type="AlphaFoldDB" id="A0A2Z2NT49"/>
<evidence type="ECO:0000313" key="11">
    <source>
        <dbReference type="Proteomes" id="UP000250079"/>
    </source>
</evidence>
<dbReference type="NCBIfam" id="TIGR02135">
    <property type="entry name" value="phoU_full"/>
    <property type="match status" value="1"/>
</dbReference>
<evidence type="ECO:0000313" key="10">
    <source>
        <dbReference type="EMBL" id="ASJ74489.1"/>
    </source>
</evidence>
<dbReference type="PIRSF" id="PIRSF003107">
    <property type="entry name" value="PhoU"/>
    <property type="match status" value="1"/>
</dbReference>
<evidence type="ECO:0000256" key="6">
    <source>
        <dbReference type="ARBA" id="ARBA00022592"/>
    </source>
</evidence>
<dbReference type="KEGG" id="gai:IMCC3135_22090"/>
<comment type="similarity">
    <text evidence="2 8">Belongs to the PhoU family.</text>
</comment>
<evidence type="ECO:0000256" key="7">
    <source>
        <dbReference type="ARBA" id="ARBA00056181"/>
    </source>
</evidence>
<dbReference type="GO" id="GO:0045936">
    <property type="term" value="P:negative regulation of phosphate metabolic process"/>
    <property type="evidence" value="ECO:0007669"/>
    <property type="project" value="InterPro"/>
</dbReference>
<protein>
    <recommendedName>
        <fullName evidence="8">Phosphate-specific transport system accessory protein PhoU</fullName>
    </recommendedName>
</protein>
<keyword evidence="4 8" id="KW-0813">Transport</keyword>
<keyword evidence="11" id="KW-1185">Reference proteome</keyword>
<dbReference type="Proteomes" id="UP000250079">
    <property type="component" value="Chromosome"/>
</dbReference>
<dbReference type="EMBL" id="CP018632">
    <property type="protein sequence ID" value="ASJ74489.1"/>
    <property type="molecule type" value="Genomic_DNA"/>
</dbReference>
<evidence type="ECO:0000256" key="4">
    <source>
        <dbReference type="ARBA" id="ARBA00022448"/>
    </source>
</evidence>
<name>A0A2Z2NT49_9GAMM</name>
<evidence type="ECO:0000256" key="1">
    <source>
        <dbReference type="ARBA" id="ARBA00004496"/>
    </source>
</evidence>
<comment type="function">
    <text evidence="7 8">Plays a role in the regulation of phosphate uptake.</text>
</comment>
<dbReference type="OrthoDB" id="9814256at2"/>
<feature type="domain" description="PhoU" evidence="9">
    <location>
        <begin position="130"/>
        <end position="215"/>
    </location>
</feature>